<accession>A0A060AM32</accession>
<evidence type="ECO:0000259" key="1">
    <source>
        <dbReference type="Pfam" id="PF14550"/>
    </source>
</evidence>
<evidence type="ECO:0000313" key="2">
    <source>
        <dbReference type="EMBL" id="AIA64533.1"/>
    </source>
</evidence>
<dbReference type="GeneID" id="19687039"/>
<sequence length="191" mass="21292">MENITLSDLPSQTNLTRIQKSRFVKKANDLLKQGFNKAAAIDGAVGSVLVQKAAGEEEMISYEIIYEPDTPDLHGQWMSKETLVKAQQDFKKAQELGAVTENLYHLFDTDSWKIVDHWIQPEFDVNVAQTGEVIKAGSWVAKVQYTPETWALKKAGLIGGLSLQCGGMLNEETNELSELDFSISLEEEEAK</sequence>
<dbReference type="InterPro" id="IPR027924">
    <property type="entry name" value="XkdF"/>
</dbReference>
<proteinExistence type="predicted"/>
<name>A0A060AM32_9CAUD</name>
<dbReference type="Proteomes" id="UP000026984">
    <property type="component" value="Segment"/>
</dbReference>
<keyword evidence="3" id="KW-1185">Reference proteome</keyword>
<gene>
    <name evidence="2" type="ORF">CR8_003</name>
</gene>
<organism evidence="2 3">
    <name type="scientific">Cronobacter phage CR8</name>
    <dbReference type="NCBI Taxonomy" id="1327934"/>
    <lineage>
        <taxon>Viruses</taxon>
        <taxon>Duplodnaviria</taxon>
        <taxon>Heunggongvirae</taxon>
        <taxon>Uroviricota</taxon>
        <taxon>Caudoviricetes</taxon>
        <taxon>Vequintavirinae</taxon>
        <taxon>Certrevirus</taxon>
        <taxon>Certrevirus CR8</taxon>
    </lineage>
</organism>
<dbReference type="KEGG" id="vg:19687039"/>
<dbReference type="Pfam" id="PF14550">
    <property type="entry name" value="Peptidase_S78_2"/>
    <property type="match status" value="1"/>
</dbReference>
<reference evidence="2 3" key="1">
    <citation type="submission" date="2013-04" db="EMBL/GenBank/DDBJ databases">
        <title>Complete Genome Sequence of Cronobacter sakazakii Bacteriophage CR8.</title>
        <authorList>
            <person name="Kim Y."/>
            <person name="Shin H."/>
            <person name="Ryu S."/>
        </authorList>
    </citation>
    <scope>NUCLEOTIDE SEQUENCE [LARGE SCALE GENOMIC DNA]</scope>
</reference>
<feature type="domain" description="Phage-like element PBSX protein XkdF" evidence="1">
    <location>
        <begin position="50"/>
        <end position="164"/>
    </location>
</feature>
<evidence type="ECO:0000313" key="3">
    <source>
        <dbReference type="Proteomes" id="UP000026984"/>
    </source>
</evidence>
<dbReference type="EMBL" id="KC954774">
    <property type="protein sequence ID" value="AIA64533.1"/>
    <property type="molecule type" value="Genomic_DNA"/>
</dbReference>
<dbReference type="RefSeq" id="YP_009042240.1">
    <property type="nucleotide sequence ID" value="NC_024354.1"/>
</dbReference>
<protein>
    <recommendedName>
        <fullName evidence="1">Phage-like element PBSX protein XkdF domain-containing protein</fullName>
    </recommendedName>
</protein>